<evidence type="ECO:0000313" key="4">
    <source>
        <dbReference type="EMBL" id="OVE85609.1"/>
    </source>
</evidence>
<feature type="compositionally biased region" description="Basic and acidic residues" evidence="1">
    <location>
        <begin position="15"/>
        <end position="27"/>
    </location>
</feature>
<name>A0A202EBI5_9EURY</name>
<dbReference type="InterPro" id="IPR019886">
    <property type="entry name" value="Na_symporter_ssu"/>
</dbReference>
<dbReference type="Pfam" id="PF13937">
    <property type="entry name" value="DUF4212"/>
    <property type="match status" value="1"/>
</dbReference>
<evidence type="ECO:0000256" key="1">
    <source>
        <dbReference type="SAM" id="MobiDB-lite"/>
    </source>
</evidence>
<dbReference type="OrthoDB" id="190044at2157"/>
<feature type="region of interest" description="Disordered" evidence="1">
    <location>
        <begin position="1"/>
        <end position="27"/>
    </location>
</feature>
<keyword evidence="5" id="KW-1185">Reference proteome</keyword>
<comment type="caution">
    <text evidence="4">The sequence shown here is derived from an EMBL/GenBank/DDBJ whole genome shotgun (WGS) entry which is preliminary data.</text>
</comment>
<dbReference type="RefSeq" id="WP_054862200.1">
    <property type="nucleotide sequence ID" value="NZ_MWPH01000001.1"/>
</dbReference>
<evidence type="ECO:0000256" key="2">
    <source>
        <dbReference type="SAM" id="Phobius"/>
    </source>
</evidence>
<dbReference type="NCBIfam" id="TIGR03647">
    <property type="entry name" value="Na_symport_sm"/>
    <property type="match status" value="1"/>
</dbReference>
<keyword evidence="2" id="KW-0472">Membrane</keyword>
<evidence type="ECO:0000259" key="3">
    <source>
        <dbReference type="Pfam" id="PF13937"/>
    </source>
</evidence>
<dbReference type="Proteomes" id="UP000196084">
    <property type="component" value="Unassembled WGS sequence"/>
</dbReference>
<feature type="transmembrane region" description="Helical" evidence="2">
    <location>
        <begin position="96"/>
        <end position="117"/>
    </location>
</feature>
<proteinExistence type="predicted"/>
<dbReference type="EMBL" id="MWPH01000001">
    <property type="protein sequence ID" value="OVE85609.1"/>
    <property type="molecule type" value="Genomic_DNA"/>
</dbReference>
<keyword evidence="2" id="KW-0812">Transmembrane</keyword>
<feature type="region of interest" description="Disordered" evidence="1">
    <location>
        <begin position="134"/>
        <end position="157"/>
    </location>
</feature>
<reference evidence="4 5" key="1">
    <citation type="submission" date="2017-02" db="EMBL/GenBank/DDBJ databases">
        <title>Natronthermophilus aegyptiacus gen. nov.,sp. nov., an aerobic, extremely halophilic alkalithermophilic archaeon isolated from the athalassohaline Wadi An Natrun, Egypt.</title>
        <authorList>
            <person name="Zhao B."/>
        </authorList>
    </citation>
    <scope>NUCLEOTIDE SEQUENCE [LARGE SCALE GENOMIC DNA]</scope>
    <source>
        <strain evidence="4 5">CGMCC 1.3597</strain>
    </source>
</reference>
<organism evidence="4 5">
    <name type="scientific">Natronolimnobius baerhuensis</name>
    <dbReference type="NCBI Taxonomy" id="253108"/>
    <lineage>
        <taxon>Archaea</taxon>
        <taxon>Methanobacteriati</taxon>
        <taxon>Methanobacteriota</taxon>
        <taxon>Stenosarchaea group</taxon>
        <taxon>Halobacteria</taxon>
        <taxon>Halobacteriales</taxon>
        <taxon>Natrialbaceae</taxon>
        <taxon>Natronolimnobius</taxon>
    </lineage>
</organism>
<keyword evidence="2" id="KW-1133">Transmembrane helix</keyword>
<gene>
    <name evidence="4" type="ORF">B2G88_01935</name>
</gene>
<protein>
    <submittedName>
        <fullName evidence="4">Sodium:solute symporter</fullName>
    </submittedName>
</protein>
<dbReference type="AlphaFoldDB" id="A0A202EBI5"/>
<feature type="transmembrane region" description="Helical" evidence="2">
    <location>
        <begin position="59"/>
        <end position="76"/>
    </location>
</feature>
<feature type="domain" description="Sodium symporter small subunit" evidence="3">
    <location>
        <begin position="50"/>
        <end position="129"/>
    </location>
</feature>
<sequence>MTDNNAQGSGGTTEQPHEHEVKTDGGLSDVEREQQIDYLDVEINLLRPATPFMRDHQRVILTGFAIWVVATFGPITATRLAPDLMTTPIPVLEFPFHYFAIAIVAPSASLLLSVWYARKRDQLDEKYGIEQEVLEPEPAGTVTDSEDAAATDGGVEQ</sequence>
<evidence type="ECO:0000313" key="5">
    <source>
        <dbReference type="Proteomes" id="UP000196084"/>
    </source>
</evidence>
<accession>A0A202EBI5</accession>